<gene>
    <name evidence="1" type="ORF">S03H2_07999</name>
</gene>
<organism evidence="1">
    <name type="scientific">marine sediment metagenome</name>
    <dbReference type="NCBI Taxonomy" id="412755"/>
    <lineage>
        <taxon>unclassified sequences</taxon>
        <taxon>metagenomes</taxon>
        <taxon>ecological metagenomes</taxon>
    </lineage>
</organism>
<proteinExistence type="predicted"/>
<sequence length="83" mass="9503">MLFYFGSSIIRLLEEAIQNQDIETILDETARIKSVIEAIIVHVIYVPINIVTFSAKQVNQDMEGKLLYFEPTGETKFLKPTIN</sequence>
<comment type="caution">
    <text evidence="1">The sequence shown here is derived from an EMBL/GenBank/DDBJ whole genome shotgun (WGS) entry which is preliminary data.</text>
</comment>
<dbReference type="EMBL" id="BARU01003802">
    <property type="protein sequence ID" value="GAH27613.1"/>
    <property type="molecule type" value="Genomic_DNA"/>
</dbReference>
<evidence type="ECO:0000313" key="1">
    <source>
        <dbReference type="EMBL" id="GAH27613.1"/>
    </source>
</evidence>
<name>X1G3L7_9ZZZZ</name>
<protein>
    <submittedName>
        <fullName evidence="1">Uncharacterized protein</fullName>
    </submittedName>
</protein>
<accession>X1G3L7</accession>
<reference evidence="1" key="1">
    <citation type="journal article" date="2014" name="Front. Microbiol.">
        <title>High frequency of phylogenetically diverse reductive dehalogenase-homologous genes in deep subseafloor sedimentary metagenomes.</title>
        <authorList>
            <person name="Kawai M."/>
            <person name="Futagami T."/>
            <person name="Toyoda A."/>
            <person name="Takaki Y."/>
            <person name="Nishi S."/>
            <person name="Hori S."/>
            <person name="Arai W."/>
            <person name="Tsubouchi T."/>
            <person name="Morono Y."/>
            <person name="Uchiyama I."/>
            <person name="Ito T."/>
            <person name="Fujiyama A."/>
            <person name="Inagaki F."/>
            <person name="Takami H."/>
        </authorList>
    </citation>
    <scope>NUCLEOTIDE SEQUENCE</scope>
    <source>
        <strain evidence="1">Expedition CK06-06</strain>
    </source>
</reference>
<dbReference type="AlphaFoldDB" id="X1G3L7"/>